<dbReference type="AlphaFoldDB" id="A0A0G1X646"/>
<protein>
    <recommendedName>
        <fullName evidence="4">DUF2975 domain-containing protein</fullName>
    </recommendedName>
</protein>
<dbReference type="Proteomes" id="UP000033882">
    <property type="component" value="Unassembled WGS sequence"/>
</dbReference>
<keyword evidence="1" id="KW-0472">Membrane</keyword>
<evidence type="ECO:0008006" key="4">
    <source>
        <dbReference type="Google" id="ProtNLM"/>
    </source>
</evidence>
<feature type="transmembrane region" description="Helical" evidence="1">
    <location>
        <begin position="44"/>
        <end position="65"/>
    </location>
</feature>
<gene>
    <name evidence="2" type="ORF">UY19_C0008G0049</name>
</gene>
<name>A0A0G1X646_9BACT</name>
<keyword evidence="1" id="KW-1133">Transmembrane helix</keyword>
<keyword evidence="1" id="KW-0812">Transmembrane</keyword>
<dbReference type="EMBL" id="LCPB01000008">
    <property type="protein sequence ID" value="KKU89895.1"/>
    <property type="molecule type" value="Genomic_DNA"/>
</dbReference>
<feature type="transmembrane region" description="Helical" evidence="1">
    <location>
        <begin position="12"/>
        <end position="32"/>
    </location>
</feature>
<feature type="transmembrane region" description="Helical" evidence="1">
    <location>
        <begin position="119"/>
        <end position="142"/>
    </location>
</feature>
<sequence length="160" mass="17545">MKRGSTNFLRFTVYVMGSIVLALCIFALPEMWQGGSVEFPMVDYAIFLIMMGMYVTAVPFFIALWQTLKLLTYIDQNKAFSELSVKALRNIKRCAAIIAVLYVGGVPLLFPIADAEDAPGMLIIGMIIACAPITVAVFAAVLQKLLQSAIDIKSENDLTV</sequence>
<dbReference type="PATRIC" id="fig|1619005.3.peg.532"/>
<reference evidence="2 3" key="1">
    <citation type="journal article" date="2015" name="Nature">
        <title>rRNA introns, odd ribosomes, and small enigmatic genomes across a large radiation of phyla.</title>
        <authorList>
            <person name="Brown C.T."/>
            <person name="Hug L.A."/>
            <person name="Thomas B.C."/>
            <person name="Sharon I."/>
            <person name="Castelle C.J."/>
            <person name="Singh A."/>
            <person name="Wilkins M.J."/>
            <person name="Williams K.H."/>
            <person name="Banfield J.F."/>
        </authorList>
    </citation>
    <scope>NUCLEOTIDE SEQUENCE [LARGE SCALE GENOMIC DNA]</scope>
</reference>
<proteinExistence type="predicted"/>
<evidence type="ECO:0000313" key="3">
    <source>
        <dbReference type="Proteomes" id="UP000033882"/>
    </source>
</evidence>
<dbReference type="InterPro" id="IPR021354">
    <property type="entry name" value="DUF2975"/>
</dbReference>
<evidence type="ECO:0000313" key="2">
    <source>
        <dbReference type="EMBL" id="KKU89895.1"/>
    </source>
</evidence>
<evidence type="ECO:0000256" key="1">
    <source>
        <dbReference type="SAM" id="Phobius"/>
    </source>
</evidence>
<dbReference type="Pfam" id="PF11188">
    <property type="entry name" value="DUF2975"/>
    <property type="match status" value="1"/>
</dbReference>
<comment type="caution">
    <text evidence="2">The sequence shown here is derived from an EMBL/GenBank/DDBJ whole genome shotgun (WGS) entry which is preliminary data.</text>
</comment>
<accession>A0A0G1X646</accession>
<organism evidence="2 3">
    <name type="scientific">Candidatus Wolfebacteria bacterium GW2011_GWA2_47_9b</name>
    <dbReference type="NCBI Taxonomy" id="1619005"/>
    <lineage>
        <taxon>Bacteria</taxon>
        <taxon>Candidatus Wolfeibacteriota</taxon>
    </lineage>
</organism>
<feature type="transmembrane region" description="Helical" evidence="1">
    <location>
        <begin position="94"/>
        <end position="113"/>
    </location>
</feature>